<dbReference type="PIRSF" id="PIRSF001604">
    <property type="entry name" value="LigA"/>
    <property type="match status" value="1"/>
</dbReference>
<dbReference type="Proteomes" id="UP000430222">
    <property type="component" value="Unassembled WGS sequence"/>
</dbReference>
<dbReference type="RefSeq" id="WP_154621183.1">
    <property type="nucleotide sequence ID" value="NZ_VUNL01000010.1"/>
</dbReference>
<dbReference type="InterPro" id="IPR041663">
    <property type="entry name" value="DisA/LigA_HHH"/>
</dbReference>
<accession>A0A6I2UW22</accession>
<dbReference type="Gene3D" id="1.10.287.610">
    <property type="entry name" value="Helix hairpin bin"/>
    <property type="match status" value="1"/>
</dbReference>
<dbReference type="InterPro" id="IPR001357">
    <property type="entry name" value="BRCT_dom"/>
</dbReference>
<feature type="binding site" evidence="14">
    <location>
        <begin position="87"/>
        <end position="88"/>
    </location>
    <ligand>
        <name>NAD(+)</name>
        <dbReference type="ChEBI" id="CHEBI:57540"/>
    </ligand>
</feature>
<comment type="caution">
    <text evidence="17">The sequence shown here is derived from an EMBL/GenBank/DDBJ whole genome shotgun (WGS) entry which is preliminary data.</text>
</comment>
<dbReference type="InterPro" id="IPR013839">
    <property type="entry name" value="DNAligase_adenylation"/>
</dbReference>
<feature type="binding site" evidence="14">
    <location>
        <begin position="37"/>
        <end position="41"/>
    </location>
    <ligand>
        <name>NAD(+)</name>
        <dbReference type="ChEBI" id="CHEBI:57540"/>
    </ligand>
</feature>
<comment type="function">
    <text evidence="14">DNA ligase that catalyzes the formation of phosphodiester linkages between 5'-phosphoryl and 3'-hydroxyl groups in double-stranded DNA using NAD as a coenzyme and as the energy source for the reaction. It is essential for DNA replication and repair of damaged DNA.</text>
</comment>
<dbReference type="SUPFAM" id="SSF47781">
    <property type="entry name" value="RuvA domain 2-like"/>
    <property type="match status" value="1"/>
</dbReference>
<dbReference type="HAMAP" id="MF_01588">
    <property type="entry name" value="DNA_ligase_A"/>
    <property type="match status" value="1"/>
</dbReference>
<dbReference type="InterPro" id="IPR013840">
    <property type="entry name" value="DNAligase_N"/>
</dbReference>
<evidence type="ECO:0000256" key="14">
    <source>
        <dbReference type="HAMAP-Rule" id="MF_01588"/>
    </source>
</evidence>
<dbReference type="InterPro" id="IPR033136">
    <property type="entry name" value="DNA_ligase_CS"/>
</dbReference>
<dbReference type="SUPFAM" id="SSF50249">
    <property type="entry name" value="Nucleic acid-binding proteins"/>
    <property type="match status" value="1"/>
</dbReference>
<evidence type="ECO:0000256" key="13">
    <source>
        <dbReference type="ARBA" id="ARBA00060881"/>
    </source>
</evidence>
<evidence type="ECO:0000313" key="17">
    <source>
        <dbReference type="EMBL" id="MSV25427.1"/>
    </source>
</evidence>
<feature type="binding site" evidence="14">
    <location>
        <position position="315"/>
    </location>
    <ligand>
        <name>NAD(+)</name>
        <dbReference type="ChEBI" id="CHEBI:57540"/>
    </ligand>
</feature>
<evidence type="ECO:0000256" key="7">
    <source>
        <dbReference type="ARBA" id="ARBA00022833"/>
    </source>
</evidence>
<dbReference type="InterPro" id="IPR004150">
    <property type="entry name" value="NAD_DNA_ligase_OB"/>
</dbReference>
<evidence type="ECO:0000256" key="10">
    <source>
        <dbReference type="ARBA" id="ARBA00023204"/>
    </source>
</evidence>
<evidence type="ECO:0000256" key="3">
    <source>
        <dbReference type="ARBA" id="ARBA00022598"/>
    </source>
</evidence>
<dbReference type="FunFam" id="2.40.50.140:FF:000012">
    <property type="entry name" value="DNA ligase"/>
    <property type="match status" value="1"/>
</dbReference>
<evidence type="ECO:0000256" key="11">
    <source>
        <dbReference type="ARBA" id="ARBA00023211"/>
    </source>
</evidence>
<evidence type="ECO:0000256" key="9">
    <source>
        <dbReference type="ARBA" id="ARBA00023027"/>
    </source>
</evidence>
<evidence type="ECO:0000256" key="12">
    <source>
        <dbReference type="ARBA" id="ARBA00034005"/>
    </source>
</evidence>
<protein>
    <recommendedName>
        <fullName evidence="2 14">DNA ligase</fullName>
        <ecNumber evidence="1 14">6.5.1.2</ecNumber>
    </recommendedName>
    <alternativeName>
        <fullName evidence="14">Polydeoxyribonucleotide synthase [NAD(+)]</fullName>
    </alternativeName>
</protein>
<dbReference type="GO" id="GO:0003911">
    <property type="term" value="F:DNA ligase (NAD+) activity"/>
    <property type="evidence" value="ECO:0007669"/>
    <property type="project" value="UniProtKB-UniRule"/>
</dbReference>
<dbReference type="InterPro" id="IPR004149">
    <property type="entry name" value="Znf_DNAligase_C4"/>
</dbReference>
<dbReference type="CDD" id="cd00114">
    <property type="entry name" value="LIGANc"/>
    <property type="match status" value="1"/>
</dbReference>
<dbReference type="Pfam" id="PF03119">
    <property type="entry name" value="DNA_ligase_ZBD"/>
    <property type="match status" value="1"/>
</dbReference>
<keyword evidence="8 14" id="KW-0460">Magnesium</keyword>
<keyword evidence="6 14" id="KW-0227">DNA damage</keyword>
<dbReference type="Gene3D" id="1.10.150.20">
    <property type="entry name" value="5' to 3' exonuclease, C-terminal subdomain"/>
    <property type="match status" value="2"/>
</dbReference>
<dbReference type="CDD" id="cd17748">
    <property type="entry name" value="BRCT_DNA_ligase_like"/>
    <property type="match status" value="1"/>
</dbReference>
<organism evidence="17 18">
    <name type="scientific">Selenomonas montiformis</name>
    <dbReference type="NCBI Taxonomy" id="2652285"/>
    <lineage>
        <taxon>Bacteria</taxon>
        <taxon>Bacillati</taxon>
        <taxon>Bacillota</taxon>
        <taxon>Negativicutes</taxon>
        <taxon>Selenomonadales</taxon>
        <taxon>Selenomonadaceae</taxon>
        <taxon>Selenomonas</taxon>
    </lineage>
</organism>
<sequence length="672" mass="75502">MPEKDIRSIKKELTTLRKEIRYHNNRYYNEDSPEISDYAYDQLMRRLKKLEEAYPELITKNSPTQMVGGKALRTAGVLVRHDVPMLSLQDVFSREEIFEFIESLQEQLDDPEFVVEEKIDGLSMALRYQDGVLVRAVTRGDGILQGEDVTENARVIRDVRQQLKEKLPYFEIRGEVYMEKEAFEAVNARQERLGLKPFANPRNCAAGTLRQLDSRITKERNLSLFIFNLQAVTGRSFKTHTEAYRFMEQQGIKVIHNYQVCRTAQEVWDAIQSIGENRGDLPYDIDGAVVKLNNLADREKLGETSKVPRWAIAYKYPPEERETVIRSIELSVGRTGRITPTAVFDPVRLCGTKVERATLHNQDFIDKLDVRIGDTVMVYKSGEIIPKIRSVVKARRPEGTVPFRIGHTCPVCGGKTVREEATADIKCCNPNCPAQLENHILNFVSRNAMNIKGIGESAVRGLIEGGYVHTVADLYHLSEHRSELLAEGVIGREKNTDKVLLAVENSKKNEPHQLLTGLGIPGIGRAAARELMLHFRSLDRLMDADEAAILEVRDIGEISARTIASYFSDPVNRRIIEDFRSCGVNMVLTHNAASGGQLEGLTFVITGTLPGMSRKECAEWIEAHGGRVLSSVSKKTSYLVAGESAGSKLSKAQELGIPVLSEEDLLHLGKER</sequence>
<comment type="catalytic activity">
    <reaction evidence="12 14">
        <text>NAD(+) + (deoxyribonucleotide)n-3'-hydroxyl + 5'-phospho-(deoxyribonucleotide)m = (deoxyribonucleotide)n+m + AMP + beta-nicotinamide D-nucleotide.</text>
        <dbReference type="EC" id="6.5.1.2"/>
    </reaction>
</comment>
<name>A0A6I2UW22_9FIRM</name>
<evidence type="ECO:0000256" key="8">
    <source>
        <dbReference type="ARBA" id="ARBA00022842"/>
    </source>
</evidence>
<feature type="binding site" evidence="14">
    <location>
        <position position="432"/>
    </location>
    <ligand>
        <name>Zn(2+)</name>
        <dbReference type="ChEBI" id="CHEBI:29105"/>
    </ligand>
</feature>
<feature type="binding site" evidence="14">
    <location>
        <position position="116"/>
    </location>
    <ligand>
        <name>NAD(+)</name>
        <dbReference type="ChEBI" id="CHEBI:57540"/>
    </ligand>
</feature>
<feature type="binding site" evidence="14">
    <location>
        <position position="291"/>
    </location>
    <ligand>
        <name>NAD(+)</name>
        <dbReference type="ChEBI" id="CHEBI:57540"/>
    </ligand>
</feature>
<dbReference type="FunFam" id="1.10.287.610:FF:000002">
    <property type="entry name" value="DNA ligase"/>
    <property type="match status" value="1"/>
</dbReference>
<evidence type="ECO:0000256" key="2">
    <source>
        <dbReference type="ARBA" id="ARBA00013308"/>
    </source>
</evidence>
<dbReference type="InterPro" id="IPR010994">
    <property type="entry name" value="RuvA_2-like"/>
</dbReference>
<dbReference type="EMBL" id="VUNL01000010">
    <property type="protein sequence ID" value="MSV25427.1"/>
    <property type="molecule type" value="Genomic_DNA"/>
</dbReference>
<dbReference type="Pfam" id="PF12826">
    <property type="entry name" value="HHH_2"/>
    <property type="match status" value="1"/>
</dbReference>
<dbReference type="InterPro" id="IPR036420">
    <property type="entry name" value="BRCT_dom_sf"/>
</dbReference>
<dbReference type="GO" id="GO:0006281">
    <property type="term" value="P:DNA repair"/>
    <property type="evidence" value="ECO:0007669"/>
    <property type="project" value="UniProtKB-KW"/>
</dbReference>
<dbReference type="InterPro" id="IPR001679">
    <property type="entry name" value="DNA_ligase"/>
</dbReference>
<feature type="active site" description="N6-AMP-lysine intermediate" evidence="14">
    <location>
        <position position="118"/>
    </location>
</feature>
<keyword evidence="18" id="KW-1185">Reference proteome</keyword>
<dbReference type="Gene3D" id="6.20.10.30">
    <property type="match status" value="1"/>
</dbReference>
<feature type="binding site" evidence="14">
    <location>
        <position position="139"/>
    </location>
    <ligand>
        <name>NAD(+)</name>
        <dbReference type="ChEBI" id="CHEBI:57540"/>
    </ligand>
</feature>
<evidence type="ECO:0000256" key="1">
    <source>
        <dbReference type="ARBA" id="ARBA00012722"/>
    </source>
</evidence>
<comment type="similarity">
    <text evidence="13 14">Belongs to the NAD-dependent DNA ligase family. LigA subfamily.</text>
</comment>
<dbReference type="Gene3D" id="2.40.50.140">
    <property type="entry name" value="Nucleic acid-binding proteins"/>
    <property type="match status" value="1"/>
</dbReference>
<keyword evidence="5 14" id="KW-0479">Metal-binding</keyword>
<dbReference type="SUPFAM" id="SSF52113">
    <property type="entry name" value="BRCT domain"/>
    <property type="match status" value="1"/>
</dbReference>
<keyword evidence="11 14" id="KW-0464">Manganese</keyword>
<keyword evidence="15" id="KW-0175">Coiled coil</keyword>
<dbReference type="PANTHER" id="PTHR23389:SF9">
    <property type="entry name" value="DNA LIGASE"/>
    <property type="match status" value="1"/>
</dbReference>
<feature type="binding site" evidence="14">
    <location>
        <position position="427"/>
    </location>
    <ligand>
        <name>Zn(2+)</name>
        <dbReference type="ChEBI" id="CHEBI:29105"/>
    </ligand>
</feature>
<dbReference type="GO" id="GO:0005829">
    <property type="term" value="C:cytosol"/>
    <property type="evidence" value="ECO:0007669"/>
    <property type="project" value="TreeGrafter"/>
</dbReference>
<dbReference type="NCBIfam" id="TIGR00575">
    <property type="entry name" value="dnlj"/>
    <property type="match status" value="1"/>
</dbReference>
<evidence type="ECO:0000256" key="5">
    <source>
        <dbReference type="ARBA" id="ARBA00022723"/>
    </source>
</evidence>
<feature type="coiled-coil region" evidence="15">
    <location>
        <begin position="6"/>
        <end position="60"/>
    </location>
</feature>
<dbReference type="Pfam" id="PF00533">
    <property type="entry name" value="BRCT"/>
    <property type="match status" value="1"/>
</dbReference>
<evidence type="ECO:0000256" key="6">
    <source>
        <dbReference type="ARBA" id="ARBA00022763"/>
    </source>
</evidence>
<gene>
    <name evidence="14 17" type="primary">ligA</name>
    <name evidence="17" type="ORF">FYJ78_09625</name>
</gene>
<dbReference type="PANTHER" id="PTHR23389">
    <property type="entry name" value="CHROMOSOME TRANSMISSION FIDELITY FACTOR 18"/>
    <property type="match status" value="1"/>
</dbReference>
<evidence type="ECO:0000256" key="15">
    <source>
        <dbReference type="SAM" id="Coils"/>
    </source>
</evidence>
<evidence type="ECO:0000313" key="18">
    <source>
        <dbReference type="Proteomes" id="UP000430222"/>
    </source>
</evidence>
<comment type="cofactor">
    <cofactor evidence="14">
        <name>Mg(2+)</name>
        <dbReference type="ChEBI" id="CHEBI:18420"/>
    </cofactor>
    <cofactor evidence="14">
        <name>Mn(2+)</name>
        <dbReference type="ChEBI" id="CHEBI:29035"/>
    </cofactor>
</comment>
<dbReference type="SMART" id="SM00532">
    <property type="entry name" value="LIGANc"/>
    <property type="match status" value="1"/>
</dbReference>
<dbReference type="NCBIfam" id="NF005932">
    <property type="entry name" value="PRK07956.1"/>
    <property type="match status" value="1"/>
</dbReference>
<dbReference type="EC" id="6.5.1.2" evidence="1 14"/>
<proteinExistence type="inferred from homology"/>
<dbReference type="AlphaFoldDB" id="A0A6I2UW22"/>
<evidence type="ECO:0000259" key="16">
    <source>
        <dbReference type="PROSITE" id="PS50172"/>
    </source>
</evidence>
<keyword evidence="7 14" id="KW-0862">Zinc</keyword>
<keyword evidence="4 14" id="KW-0235">DNA replication</keyword>
<dbReference type="Gene3D" id="3.40.50.10190">
    <property type="entry name" value="BRCT domain"/>
    <property type="match status" value="1"/>
</dbReference>
<dbReference type="Pfam" id="PF01653">
    <property type="entry name" value="DNA_ligase_aden"/>
    <property type="match status" value="1"/>
</dbReference>
<keyword evidence="10 14" id="KW-0234">DNA repair</keyword>
<dbReference type="PROSITE" id="PS01056">
    <property type="entry name" value="DNA_LIGASE_N2"/>
    <property type="match status" value="1"/>
</dbReference>
<reference evidence="17 18" key="1">
    <citation type="submission" date="2019-08" db="EMBL/GenBank/DDBJ databases">
        <title>In-depth cultivation of the pig gut microbiome towards novel bacterial diversity and tailored functional studies.</title>
        <authorList>
            <person name="Wylensek D."/>
            <person name="Hitch T.C.A."/>
            <person name="Clavel T."/>
        </authorList>
    </citation>
    <scope>NUCLEOTIDE SEQUENCE [LARGE SCALE GENOMIC DNA]</scope>
    <source>
        <strain evidence="18">WCA-380-WT-3B3</strain>
    </source>
</reference>
<keyword evidence="9 14" id="KW-0520">NAD</keyword>
<evidence type="ECO:0000256" key="4">
    <source>
        <dbReference type="ARBA" id="ARBA00022705"/>
    </source>
</evidence>
<feature type="binding site" evidence="14">
    <location>
        <position position="409"/>
    </location>
    <ligand>
        <name>Zn(2+)</name>
        <dbReference type="ChEBI" id="CHEBI:29105"/>
    </ligand>
</feature>
<dbReference type="Gene3D" id="3.30.470.30">
    <property type="entry name" value="DNA ligase/mRNA capping enzyme"/>
    <property type="match status" value="1"/>
</dbReference>
<feature type="binding site" evidence="14">
    <location>
        <position position="175"/>
    </location>
    <ligand>
        <name>NAD(+)</name>
        <dbReference type="ChEBI" id="CHEBI:57540"/>
    </ligand>
</feature>
<dbReference type="SMART" id="SM00292">
    <property type="entry name" value="BRCT"/>
    <property type="match status" value="1"/>
</dbReference>
<dbReference type="Pfam" id="PF03120">
    <property type="entry name" value="OB_DNA_ligase"/>
    <property type="match status" value="1"/>
</dbReference>
<dbReference type="InterPro" id="IPR012340">
    <property type="entry name" value="NA-bd_OB-fold"/>
</dbReference>
<feature type="binding site" evidence="14">
    <location>
        <position position="412"/>
    </location>
    <ligand>
        <name>Zn(2+)</name>
        <dbReference type="ChEBI" id="CHEBI:29105"/>
    </ligand>
</feature>
<dbReference type="GO" id="GO:0006260">
    <property type="term" value="P:DNA replication"/>
    <property type="evidence" value="ECO:0007669"/>
    <property type="project" value="UniProtKB-KW"/>
</dbReference>
<keyword evidence="3 14" id="KW-0436">Ligase</keyword>
<dbReference type="SUPFAM" id="SSF56091">
    <property type="entry name" value="DNA ligase/mRNA capping enzyme, catalytic domain"/>
    <property type="match status" value="1"/>
</dbReference>
<feature type="domain" description="BRCT" evidence="16">
    <location>
        <begin position="593"/>
        <end position="672"/>
    </location>
</feature>
<dbReference type="PROSITE" id="PS50172">
    <property type="entry name" value="BRCT"/>
    <property type="match status" value="1"/>
</dbReference>
<dbReference type="GO" id="GO:0046872">
    <property type="term" value="F:metal ion binding"/>
    <property type="evidence" value="ECO:0007669"/>
    <property type="project" value="UniProtKB-KW"/>
</dbReference>